<evidence type="ECO:0000313" key="2">
    <source>
        <dbReference type="EMBL" id="KAF2122477.1"/>
    </source>
</evidence>
<proteinExistence type="predicted"/>
<evidence type="ECO:0000313" key="3">
    <source>
        <dbReference type="Proteomes" id="UP000799770"/>
    </source>
</evidence>
<dbReference type="AlphaFoldDB" id="A0A6A5ZUJ3"/>
<organism evidence="2 3">
    <name type="scientific">Lophiotrema nucula</name>
    <dbReference type="NCBI Taxonomy" id="690887"/>
    <lineage>
        <taxon>Eukaryota</taxon>
        <taxon>Fungi</taxon>
        <taxon>Dikarya</taxon>
        <taxon>Ascomycota</taxon>
        <taxon>Pezizomycotina</taxon>
        <taxon>Dothideomycetes</taxon>
        <taxon>Pleosporomycetidae</taxon>
        <taxon>Pleosporales</taxon>
        <taxon>Lophiotremataceae</taxon>
        <taxon>Lophiotrema</taxon>
    </lineage>
</organism>
<protein>
    <submittedName>
        <fullName evidence="2">Heterokaryon incompatibility protein-domain-containing protein</fullName>
    </submittedName>
</protein>
<dbReference type="InterPro" id="IPR010730">
    <property type="entry name" value="HET"/>
</dbReference>
<reference evidence="2" key="1">
    <citation type="journal article" date="2020" name="Stud. Mycol.">
        <title>101 Dothideomycetes genomes: a test case for predicting lifestyles and emergence of pathogens.</title>
        <authorList>
            <person name="Haridas S."/>
            <person name="Albert R."/>
            <person name="Binder M."/>
            <person name="Bloem J."/>
            <person name="Labutti K."/>
            <person name="Salamov A."/>
            <person name="Andreopoulos B."/>
            <person name="Baker S."/>
            <person name="Barry K."/>
            <person name="Bills G."/>
            <person name="Bluhm B."/>
            <person name="Cannon C."/>
            <person name="Castanera R."/>
            <person name="Culley D."/>
            <person name="Daum C."/>
            <person name="Ezra D."/>
            <person name="Gonzalez J."/>
            <person name="Henrissat B."/>
            <person name="Kuo A."/>
            <person name="Liang C."/>
            <person name="Lipzen A."/>
            <person name="Lutzoni F."/>
            <person name="Magnuson J."/>
            <person name="Mondo S."/>
            <person name="Nolan M."/>
            <person name="Ohm R."/>
            <person name="Pangilinan J."/>
            <person name="Park H.-J."/>
            <person name="Ramirez L."/>
            <person name="Alfaro M."/>
            <person name="Sun H."/>
            <person name="Tritt A."/>
            <person name="Yoshinaga Y."/>
            <person name="Zwiers L.-H."/>
            <person name="Turgeon B."/>
            <person name="Goodwin S."/>
            <person name="Spatafora J."/>
            <person name="Crous P."/>
            <person name="Grigoriev I."/>
        </authorList>
    </citation>
    <scope>NUCLEOTIDE SEQUENCE</scope>
    <source>
        <strain evidence="2">CBS 627.86</strain>
    </source>
</reference>
<dbReference type="OrthoDB" id="5347061at2759"/>
<keyword evidence="3" id="KW-1185">Reference proteome</keyword>
<dbReference type="PANTHER" id="PTHR33112">
    <property type="entry name" value="DOMAIN PROTEIN, PUTATIVE-RELATED"/>
    <property type="match status" value="1"/>
</dbReference>
<accession>A0A6A5ZUJ3</accession>
<name>A0A6A5ZUJ3_9PLEO</name>
<dbReference type="Pfam" id="PF06985">
    <property type="entry name" value="HET"/>
    <property type="match status" value="1"/>
</dbReference>
<gene>
    <name evidence="2" type="ORF">BDV96DRAFT_639061</name>
</gene>
<dbReference type="EMBL" id="ML977310">
    <property type="protein sequence ID" value="KAF2122477.1"/>
    <property type="molecule type" value="Genomic_DNA"/>
</dbReference>
<evidence type="ECO:0000259" key="1">
    <source>
        <dbReference type="Pfam" id="PF06985"/>
    </source>
</evidence>
<feature type="domain" description="Heterokaryon incompatibility" evidence="1">
    <location>
        <begin position="178"/>
        <end position="331"/>
    </location>
</feature>
<dbReference type="PANTHER" id="PTHR33112:SF13">
    <property type="entry name" value="HETEROKARYON INCOMPATIBILITY DOMAIN-CONTAINING PROTEIN"/>
    <property type="match status" value="1"/>
</dbReference>
<sequence length="737" mass="84448">MARCWLCNDLEKKDEDDVRLGFDFTPVELIRSVGEQGCASCTVILVGLRNAIGHNYLIEQDVRRVYARCRSMRNRKPTTLTLEVYFEKEYPKLELEFFSLQDEAWKAIMPRTCMSGHPLSPEALAWVRSLLDTCISNHTMCRNYVMPRLPKRVLAISPSIWKGVEVKLIENHDISAPYAAFSHCWGNHRTYVTTRATLDDHKNGIEWHRIPKTFQEAIRFSLQLNIRYIWIDSLCIVQDDATDWEVESSKMADIYQHSYLTLAATASAGDSQGCFSDAFNTTHKAVSHLPPEYTNQCPVAVRAPLTHWDTLLPSRLAYDYPLLARAWVFQERILSPRTVHFCGSEIVWECRETCACECGSLGGSTTPGGEFHQVLGRAESGNDNSTADVFPDLINPLKSLVDKQESEVSIHSSDPGSWLLLEQSQERLEKLQWLQSRFETTIQALKQEKEPPELSRQWRKLVEQYSALRITRPTDRLPALAGLCDRTKRLRGDYLAGLWADSIWLDLLWKVDMLQAGQRHTQRSQHQRPTWSWISVEGPVSYWDDIKCLSLGPLSYYSNEDRNITALAVRELRRQPLQLDFDVQHAGRNPFGEVSSAVLMIKSYSRTAILRPRDDQQVDDANIPVKYNVYVEGVSIPFFADYAFNIAQSTSHNRQVVTLLLIHPQIGLVLRPSKWDPKIYQSLSQSFRERLYTYAGSDPSRSGVWERIGISRVSDTLLDLYRLDWMKGAEVSTFCIV</sequence>
<dbReference type="Proteomes" id="UP000799770">
    <property type="component" value="Unassembled WGS sequence"/>
</dbReference>